<evidence type="ECO:0000256" key="1">
    <source>
        <dbReference type="ARBA" id="ARBA00004138"/>
    </source>
</evidence>
<name>A0AAD1UCA1_EUPCR</name>
<dbReference type="Pfam" id="PF26579">
    <property type="entry name" value="Ig_CFAP47"/>
    <property type="match status" value="1"/>
</dbReference>
<dbReference type="PANTHER" id="PTHR45912">
    <property type="entry name" value="CILIA- AND FLAGELLA-ASSOCIATED PROTEIN 47"/>
    <property type="match status" value="1"/>
</dbReference>
<dbReference type="InterPro" id="IPR053879">
    <property type="entry name" value="HYDIN_VesB_CFA65-like_Ig"/>
</dbReference>
<feature type="domain" description="Calponin-homology (CH)" evidence="7">
    <location>
        <begin position="1661"/>
        <end position="1771"/>
    </location>
</feature>
<keyword evidence="9" id="KW-1185">Reference proteome</keyword>
<dbReference type="SMART" id="SM00033">
    <property type="entry name" value="CH"/>
    <property type="match status" value="1"/>
</dbReference>
<feature type="region of interest" description="Disordered" evidence="6">
    <location>
        <begin position="2883"/>
        <end position="2918"/>
    </location>
</feature>
<dbReference type="Gene3D" id="1.10.418.10">
    <property type="entry name" value="Calponin-like domain"/>
    <property type="match status" value="1"/>
</dbReference>
<dbReference type="GO" id="GO:0005929">
    <property type="term" value="C:cilium"/>
    <property type="evidence" value="ECO:0007669"/>
    <property type="project" value="UniProtKB-SubCell"/>
</dbReference>
<dbReference type="InterPro" id="IPR008962">
    <property type="entry name" value="PapD-like_sf"/>
</dbReference>
<dbReference type="Pfam" id="PF22544">
    <property type="entry name" value="HYDIN_VesB_CFA65-like_Ig"/>
    <property type="match status" value="3"/>
</dbReference>
<protein>
    <recommendedName>
        <fullName evidence="7">Calponin-homology (CH) domain-containing protein</fullName>
    </recommendedName>
</protein>
<evidence type="ECO:0000256" key="6">
    <source>
        <dbReference type="SAM" id="MobiDB-lite"/>
    </source>
</evidence>
<keyword evidence="4" id="KW-0969">Cilium</keyword>
<dbReference type="Pfam" id="PF00307">
    <property type="entry name" value="CH"/>
    <property type="match status" value="1"/>
</dbReference>
<dbReference type="InterPro" id="IPR056343">
    <property type="entry name" value="CFAP47_dom"/>
</dbReference>
<dbReference type="PANTHER" id="PTHR45912:SF3">
    <property type="entry name" value="CILIA- AND FLAGELLA-ASSOCIATED PROTEIN 47"/>
    <property type="match status" value="1"/>
</dbReference>
<dbReference type="InterPro" id="IPR001715">
    <property type="entry name" value="CH_dom"/>
</dbReference>
<evidence type="ECO:0000256" key="5">
    <source>
        <dbReference type="ARBA" id="ARBA00023273"/>
    </source>
</evidence>
<keyword evidence="3" id="KW-0963">Cytoplasm</keyword>
<evidence type="ECO:0000256" key="2">
    <source>
        <dbReference type="ARBA" id="ARBA00004496"/>
    </source>
</evidence>
<reference evidence="8" key="1">
    <citation type="submission" date="2023-07" db="EMBL/GenBank/DDBJ databases">
        <authorList>
            <consortium name="AG Swart"/>
            <person name="Singh M."/>
            <person name="Singh A."/>
            <person name="Seah K."/>
            <person name="Emmerich C."/>
        </authorList>
    </citation>
    <scope>NUCLEOTIDE SEQUENCE</scope>
    <source>
        <strain evidence="8">DP1</strain>
    </source>
</reference>
<dbReference type="Proteomes" id="UP001295684">
    <property type="component" value="Unassembled WGS sequence"/>
</dbReference>
<evidence type="ECO:0000259" key="7">
    <source>
        <dbReference type="PROSITE" id="PS50021"/>
    </source>
</evidence>
<evidence type="ECO:0000313" key="9">
    <source>
        <dbReference type="Proteomes" id="UP001295684"/>
    </source>
</evidence>
<dbReference type="SUPFAM" id="SSF49354">
    <property type="entry name" value="PapD-like"/>
    <property type="match status" value="1"/>
</dbReference>
<dbReference type="GO" id="GO:0060271">
    <property type="term" value="P:cilium assembly"/>
    <property type="evidence" value="ECO:0007669"/>
    <property type="project" value="TreeGrafter"/>
</dbReference>
<dbReference type="InterPro" id="IPR058952">
    <property type="entry name" value="Ig_CFAP47"/>
</dbReference>
<accession>A0AAD1UCA1</accession>
<dbReference type="Gene3D" id="2.60.40.10">
    <property type="entry name" value="Immunoglobulins"/>
    <property type="match status" value="7"/>
</dbReference>
<proteinExistence type="predicted"/>
<dbReference type="PROSITE" id="PS50021">
    <property type="entry name" value="CH"/>
    <property type="match status" value="1"/>
</dbReference>
<evidence type="ECO:0000256" key="3">
    <source>
        <dbReference type="ARBA" id="ARBA00022490"/>
    </source>
</evidence>
<dbReference type="InterPro" id="IPR013783">
    <property type="entry name" value="Ig-like_fold"/>
</dbReference>
<keyword evidence="5" id="KW-0966">Cell projection</keyword>
<dbReference type="GO" id="GO:0005737">
    <property type="term" value="C:cytoplasm"/>
    <property type="evidence" value="ECO:0007669"/>
    <property type="project" value="UniProtKB-SubCell"/>
</dbReference>
<comment type="caution">
    <text evidence="8">The sequence shown here is derived from an EMBL/GenBank/DDBJ whole genome shotgun (WGS) entry which is preliminary data.</text>
</comment>
<dbReference type="SUPFAM" id="SSF47576">
    <property type="entry name" value="Calponin-homology domain, CH-domain"/>
    <property type="match status" value="1"/>
</dbReference>
<evidence type="ECO:0000313" key="8">
    <source>
        <dbReference type="EMBL" id="CAI2364179.1"/>
    </source>
</evidence>
<sequence>MLRPIPTKTKEFKIHQQFPRNTLNNSTVNTLGNTNDKLEVFPPEIFIKDIEPLQNYEVTVIVRNITKKVRRLAFKQPKTSKFKLDYDMDGPIAAGLAVKINVSFETDYIGDFHDCIEISSSENNKDEDFKGSETQFMSTPKDTYKLYLHALQPAPDVQFEPLVNFKFIPINETRHEIVEFKNEGKLPGKVKLVYDKKTQDMQVDPSEFSIEPDEVSQVQIALKASEPDFLRKLIEVHVDGQDKIRNIDVNATSVEHHLSIVFEEGGGQKSSLNFGTLYMGEKREYPASLVNNGPRPVSFNVKFLQGIRNLDDDLHIEDEAFVSPNEAGRELTERVLTTFPLAGEVPAYSQIPIKFICRTKKGKKAFGFSDHTKKDRPKSTESQSIVANQEKYEIKPTEYSSVAVMGFDISHEPLKVQMMAKASFPDLKLNRQMLQFGECATNGRRDFTLTIKNKNEDLPLDFNFTKVANFKIEPAKGKLMPSTKHTINVSFEPKSFGVFKNVINLNFLKNAYQIPITLMGSSNSMQNKEKKIRGPLATKDDFMPKRTYLSENDVEPAPFKRTKIQNELGIPKHLLESTTMEMDSVMRMENTENLDQYLIQKKIKDDYNNYLKQSRLQREKKKKIVISQKRREKILPKTVEEIEADPDIGLDDFKVSPPELKVPNEYYPLHVEKPLGNYEPMQADLIKRQKIEFDENRLIRKKGKPEPTTQAEIRDCAEELDGAKLQKISAGPQSIDFKNVFVKSTTTKGFTVRNDLRQCIHIRLVIEHSELEKSGPTSQVIEPGHEGGFDIVFCSSKAQNFKGVVTYFINDVHSFKFLVTAQSDPVHLELQKKVIKFNFLEESTDMSVSENLMLTNNGNDKATFHWQPSGSDIFVPYPMEGTIQAGGSMKIKFTFTPPGPKPEDEIITLKIDDGVTLDVKCQGFVTESRCLFQEKFLDFGAVPVGIRTKEEILHIKNLLRTPSVFHIKEVSDDLTISPTMGRIPPDSRQSISCSFLSNIEKQFQTEVEVQIRGGNSIKIPIKAHAVVPQVKIVEEEFDFGGVTFGDSKTLDLTLENESSIEAKLIVDLREFPEFELTLVPEVTDDDDVMSEIMIPISEEKQHNFQNIDDVDAEELRDPLMDEDVEEEEEEEEDDKRHVQINIKPNKKTLKLQLKYTPGTVEDPKNFEFPIKLAGIGMLDSLSRMIKGVGVKPRFIMIKPDINFGKKVIAKGSKPMPHSYDANISCPASDSLTPLTWTIDKEALEAQKVFQISPTEGRLDPNSSAQVRVTFNPVEPIEYYERVPLYLDGETDKPYLVVELRGEGTEPKIYFDRREVILPVVPLGIQSKTTFYVCHNGYENLELDPKIASEVGKLPITWNFPDGNNLGVTKSKIKIEAMFTNSKPLSFTTHFDFYDDEGNKFSIPISGTTDNSIFTIFSFIQRNSDEYGLEVEDGKPIKLYQDASSDREENKGGFTNKYSKTGGASSVVSRTARSLIGYNPVPLYVLEKNCDYVSRWLNLSVLQSSTIQNYPLDVINSNGSQIYDLILYLSGKKAPGNLKNQNNSSVNKKDALKNLLVQYEELINFLKVNGAHLNTVRPEYLLSFSDYNKFLKQNPSQGDLKQKTLERMFPYLSAESWLTLFYQVLKIYYLNRVTPKSFKSLPGVPPQEATVEKHMQESNVYSTPETILLKWMQHHYNLINPLLPKRLTNFDADLQDGRVFAALIQSHYGNVKNLKDVKTSCYNDDHLLFNAKRVIEAVHEIGLNTHVVPQDISNPSARELLLFCVQLYQSLPHYIPKAQIEFPATLGDLVTKNIELSNPSKNPISYWVACEGSKDFSIEEKEIRIDPGGTINFPIQFQSRISASVSGKVIFTNKKEGNVQAAAMVFELISNVHSRNSVQEIPKTTKLYNQLTIDLDVLNPFGQDLVFNIQIIHEKVNKDKAPKKNKQGILKDKKKNDEVETTHVPDPFFCKLETIRIKKNGSNIVPVTFLPFELGVHKCYVVFSDENVGEMQYTIIGNTELPDQYDGKRDKCNADETYPIDIPIPIKNAQLEKAKSLVQDKMQGHKGRDGGHLKNMQSPDSQYFEVEVSNPYYSGPSNITIYDTSRANLGLNKDAGQNSLGKVSDNDPNKLTLHFSPKSPATYPCLIIFKSLDRTDIRVYELTMTAIPQTIKAQLEFVVPARGAVTQEIPIVNNSERDWLVKATLTKSSKDRNGAFGINAQEMQVKRKTTNNFLLTFKPYWVCEIDERLSLNNATTNEVYEYDLKGIGEEPLAEDHIILNCQARQTTVHHFEIKNTTEKIQNYRVETDLNNVTGSEHFKVKSKENSKYPLSITPILGGVYTGSITFYDSEDRFIWYTVEVRTESPKPEKTLELKSFIRKAVGVDISLDNPLDDAITFEVFYNGEGLLGEPSFQVEANRTGIYELIFSPLKTGHFTGTIGFLNEKVGEFWYDLVLVSEDNPTINLDLIECELGKTGAKYVTLENPTGHELPIEYISSNPTNFEIIPEKIIIPPYESFKICIQYSPSNLDIIENGSITFENEDVGKWEYYCEGKGLLPTLMEPQPISTSVGSSTSSMLSFKNPFREPGTVVVNLETDDPSIFTLLLKKNKFNIGPMGILQIPYSFSPQTMTETKATIIVNMSKTLVWKYPIRGIAESASTSIDFHLKTKSRKPLKESIKIRLPGFEDLAPDDVFTHEVNVLNPNSKVFVEKSVLFEQLKDTLDSPDDELEFTLRFEPLRPFKANTEFIIHKSSGGRWKFNAIFEATEPEADDVIIIQSPLQKTSSVSFKLTNYLRSYAEFQAFFTADSAAEFVVYPKSGMLEPYGKEGTNFIVSFTPTEYGKAKVGKLMIQTEEMQWSYEVRGSHPEYKIPEVKGGRFINNKLSKDILKVLKERHEHKKNFLKENLKNIKRSPEKTRKEPRVKDGANTSVTRSVYDRTGLE</sequence>
<dbReference type="CDD" id="cd21218">
    <property type="entry name" value="CH_PLS_FIM_rpt2"/>
    <property type="match status" value="1"/>
</dbReference>
<dbReference type="InterPro" id="IPR036872">
    <property type="entry name" value="CH_dom_sf"/>
</dbReference>
<gene>
    <name evidence="8" type="ORF">ECRASSUSDP1_LOCUS5522</name>
</gene>
<comment type="subcellular location">
    <subcellularLocation>
        <location evidence="1">Cell projection</location>
        <location evidence="1">Cilium</location>
    </subcellularLocation>
    <subcellularLocation>
        <location evidence="2">Cytoplasm</location>
    </subcellularLocation>
</comment>
<evidence type="ECO:0000256" key="4">
    <source>
        <dbReference type="ARBA" id="ARBA00023069"/>
    </source>
</evidence>
<organism evidence="8 9">
    <name type="scientific">Euplotes crassus</name>
    <dbReference type="NCBI Taxonomy" id="5936"/>
    <lineage>
        <taxon>Eukaryota</taxon>
        <taxon>Sar</taxon>
        <taxon>Alveolata</taxon>
        <taxon>Ciliophora</taxon>
        <taxon>Intramacronucleata</taxon>
        <taxon>Spirotrichea</taxon>
        <taxon>Hypotrichia</taxon>
        <taxon>Euplotida</taxon>
        <taxon>Euplotidae</taxon>
        <taxon>Moneuplotes</taxon>
    </lineage>
</organism>
<dbReference type="Pfam" id="PF24529">
    <property type="entry name" value="CFAP47"/>
    <property type="match status" value="1"/>
</dbReference>
<feature type="compositionally biased region" description="Basic and acidic residues" evidence="6">
    <location>
        <begin position="2883"/>
        <end position="2901"/>
    </location>
</feature>
<dbReference type="EMBL" id="CAMPGE010005328">
    <property type="protein sequence ID" value="CAI2364179.1"/>
    <property type="molecule type" value="Genomic_DNA"/>
</dbReference>